<evidence type="ECO:0000313" key="13">
    <source>
        <dbReference type="EMBL" id="GGO72255.1"/>
    </source>
</evidence>
<dbReference type="SUPFAM" id="SSF56935">
    <property type="entry name" value="Porins"/>
    <property type="match status" value="1"/>
</dbReference>
<dbReference type="Proteomes" id="UP000606935">
    <property type="component" value="Unassembled WGS sequence"/>
</dbReference>
<comment type="caution">
    <text evidence="13">The sequence shown here is derived from an EMBL/GenBank/DDBJ whole genome shotgun (WGS) entry which is preliminary data.</text>
</comment>
<accession>A0A917Z3X1</accession>
<feature type="chain" id="PRO_5036765737" evidence="10">
    <location>
        <begin position="31"/>
        <end position="918"/>
    </location>
</feature>
<comment type="similarity">
    <text evidence="8 9">Belongs to the TonB-dependent receptor family.</text>
</comment>
<keyword evidence="2 8" id="KW-0813">Transport</keyword>
<dbReference type="InterPro" id="IPR000531">
    <property type="entry name" value="Beta-barrel_TonB"/>
</dbReference>
<keyword evidence="13" id="KW-0675">Receptor</keyword>
<proteinExistence type="inferred from homology"/>
<evidence type="ECO:0000256" key="2">
    <source>
        <dbReference type="ARBA" id="ARBA00022448"/>
    </source>
</evidence>
<evidence type="ECO:0000256" key="6">
    <source>
        <dbReference type="ARBA" id="ARBA00023136"/>
    </source>
</evidence>
<dbReference type="EMBL" id="BMLS01000005">
    <property type="protein sequence ID" value="GGO72255.1"/>
    <property type="molecule type" value="Genomic_DNA"/>
</dbReference>
<dbReference type="PROSITE" id="PS52016">
    <property type="entry name" value="TONB_DEPENDENT_REC_3"/>
    <property type="match status" value="1"/>
</dbReference>
<evidence type="ECO:0000256" key="4">
    <source>
        <dbReference type="ARBA" id="ARBA00022692"/>
    </source>
</evidence>
<keyword evidence="6 8" id="KW-0472">Membrane</keyword>
<feature type="domain" description="TonB-dependent receptor plug" evidence="12">
    <location>
        <begin position="57"/>
        <end position="162"/>
    </location>
</feature>
<gene>
    <name evidence="13" type="primary">btuB</name>
    <name evidence="13" type="ORF">GCM10010982_29940</name>
</gene>
<keyword evidence="14" id="KW-1185">Reference proteome</keyword>
<evidence type="ECO:0000259" key="12">
    <source>
        <dbReference type="Pfam" id="PF07715"/>
    </source>
</evidence>
<name>A0A917Z3X1_9ALTE</name>
<sequence length="918" mass="99118">MYIKSRLAGAVRMALALGASSVAFSPIAFAQEAQSDEGAEGVEKIAVTGSRIKRTDMESASPITVLTAQDLEAAGVPTIEKYIQALPAVNGSAQGSNVNNGSNGSATVSLRGLGSGRTLILVNGRRTAFSDLNSIPMSFVERVEVLRDGASTVYGSDAIAGVVNFITKRNFEGAEFVAQYDLTGKGDGETSKVAATVGTSSDKGNVVLSLEYTNRQPIGQKDRDFSECPLTDGDDEPVCFGSGTTAMGTWTSLTPGTAYKSMVVDPNTGEIRKLNGATDAYNFATTSYMVTPQEVFSINAAASYEVFDDTSVFLEGGFTNRQSDQLMGPEGTFWGQVVSADHPDNPIGEELVINRRLTETGGRAFTQDFSDYRMVFGFEGFLDNGWAWDASYNYARFIDARVDFGRANPKRFGNLTDPTKCAADPACPGLWNPFKMDTLNQAQLDYAFLPNSPVVRGTTKQLLANLTGDLGDFELPAGAVAWAVGIEKRWEDYLFQPDGAALIGEIYSVAGDKTEGQYEVTETYLELSVPILADLPGVESLNLSAAVRRSDYDFLDAQTNTKIGLEYTPFEGLLIRATKADGFRAPSISELFAPQQESNLNYNEPCTEYGLPGAPQSATVKANCAADGLPADFKLTSNQSSSIVGGNPDLQPEESESLTAGFVYTPDFIENFSIAIDYFDIEITNGIGTAGTSNIINGCYESPNFSSPLCDLLVGAAAVDRVPYPTSPRRDVLGAMSGILVTNANLSTFETAGVDFDANYAVDLGEGSLKLRLDGTWLDKYDYVPFAGEEAIQLAGFYGEDQWEQNVAAFSELRTNFTATYTAGDFSFTWMSRFMMGTDDESVEDLANSDNLSNHAGSVVYHDVQGSYYMDNYAFTLGARNLFDKQPPYTTNNDDMNTLSSSYDTAGMYWYARVTAKF</sequence>
<dbReference type="Pfam" id="PF00593">
    <property type="entry name" value="TonB_dep_Rec_b-barrel"/>
    <property type="match status" value="1"/>
</dbReference>
<protein>
    <submittedName>
        <fullName evidence="13">TonB-dependent receptor</fullName>
    </submittedName>
</protein>
<keyword evidence="3 8" id="KW-1134">Transmembrane beta strand</keyword>
<dbReference type="InterPro" id="IPR037066">
    <property type="entry name" value="Plug_dom_sf"/>
</dbReference>
<evidence type="ECO:0000256" key="8">
    <source>
        <dbReference type="PROSITE-ProRule" id="PRU01360"/>
    </source>
</evidence>
<keyword evidence="10" id="KW-0732">Signal</keyword>
<comment type="subcellular location">
    <subcellularLocation>
        <location evidence="1 8">Cell outer membrane</location>
        <topology evidence="1 8">Multi-pass membrane protein</topology>
    </subcellularLocation>
</comment>
<reference evidence="13" key="1">
    <citation type="journal article" date="2014" name="Int. J. Syst. Evol. Microbiol.">
        <title>Complete genome sequence of Corynebacterium casei LMG S-19264T (=DSM 44701T), isolated from a smear-ripened cheese.</title>
        <authorList>
            <consortium name="US DOE Joint Genome Institute (JGI-PGF)"/>
            <person name="Walter F."/>
            <person name="Albersmeier A."/>
            <person name="Kalinowski J."/>
            <person name="Ruckert C."/>
        </authorList>
    </citation>
    <scope>NUCLEOTIDE SEQUENCE</scope>
    <source>
        <strain evidence="13">CGMCC 1.7086</strain>
    </source>
</reference>
<evidence type="ECO:0000256" key="7">
    <source>
        <dbReference type="ARBA" id="ARBA00023237"/>
    </source>
</evidence>
<feature type="signal peptide" evidence="10">
    <location>
        <begin position="1"/>
        <end position="30"/>
    </location>
</feature>
<dbReference type="GO" id="GO:0009279">
    <property type="term" value="C:cell outer membrane"/>
    <property type="evidence" value="ECO:0007669"/>
    <property type="project" value="UniProtKB-SubCell"/>
</dbReference>
<keyword evidence="4 8" id="KW-0812">Transmembrane</keyword>
<dbReference type="Gene3D" id="2.40.170.20">
    <property type="entry name" value="TonB-dependent receptor, beta-barrel domain"/>
    <property type="match status" value="1"/>
</dbReference>
<reference evidence="13" key="2">
    <citation type="submission" date="2020-09" db="EMBL/GenBank/DDBJ databases">
        <authorList>
            <person name="Sun Q."/>
            <person name="Zhou Y."/>
        </authorList>
    </citation>
    <scope>NUCLEOTIDE SEQUENCE</scope>
    <source>
        <strain evidence="13">CGMCC 1.7086</strain>
    </source>
</reference>
<dbReference type="RefSeq" id="WP_188696910.1">
    <property type="nucleotide sequence ID" value="NZ_BMLS01000005.1"/>
</dbReference>
<evidence type="ECO:0000256" key="10">
    <source>
        <dbReference type="SAM" id="SignalP"/>
    </source>
</evidence>
<keyword evidence="7 8" id="KW-0998">Cell outer membrane</keyword>
<evidence type="ECO:0000313" key="14">
    <source>
        <dbReference type="Proteomes" id="UP000606935"/>
    </source>
</evidence>
<dbReference type="Gene3D" id="2.170.130.10">
    <property type="entry name" value="TonB-dependent receptor, plug domain"/>
    <property type="match status" value="1"/>
</dbReference>
<dbReference type="InterPro" id="IPR039426">
    <property type="entry name" value="TonB-dep_rcpt-like"/>
</dbReference>
<dbReference type="InterPro" id="IPR036942">
    <property type="entry name" value="Beta-barrel_TonB_sf"/>
</dbReference>
<evidence type="ECO:0000256" key="5">
    <source>
        <dbReference type="ARBA" id="ARBA00023077"/>
    </source>
</evidence>
<dbReference type="InterPro" id="IPR012910">
    <property type="entry name" value="Plug_dom"/>
</dbReference>
<evidence type="ECO:0000259" key="11">
    <source>
        <dbReference type="Pfam" id="PF00593"/>
    </source>
</evidence>
<keyword evidence="5 9" id="KW-0798">TonB box</keyword>
<dbReference type="PANTHER" id="PTHR47234:SF2">
    <property type="entry name" value="TONB-DEPENDENT RECEPTOR"/>
    <property type="match status" value="1"/>
</dbReference>
<evidence type="ECO:0000256" key="9">
    <source>
        <dbReference type="RuleBase" id="RU003357"/>
    </source>
</evidence>
<feature type="domain" description="TonB-dependent receptor-like beta-barrel" evidence="11">
    <location>
        <begin position="359"/>
        <end position="882"/>
    </location>
</feature>
<organism evidence="13 14">
    <name type="scientific">Bowmanella pacifica</name>
    <dbReference type="NCBI Taxonomy" id="502051"/>
    <lineage>
        <taxon>Bacteria</taxon>
        <taxon>Pseudomonadati</taxon>
        <taxon>Pseudomonadota</taxon>
        <taxon>Gammaproteobacteria</taxon>
        <taxon>Alteromonadales</taxon>
        <taxon>Alteromonadaceae</taxon>
        <taxon>Bowmanella</taxon>
    </lineage>
</organism>
<dbReference type="AlphaFoldDB" id="A0A917Z3X1"/>
<evidence type="ECO:0000256" key="3">
    <source>
        <dbReference type="ARBA" id="ARBA00022452"/>
    </source>
</evidence>
<dbReference type="Pfam" id="PF07715">
    <property type="entry name" value="Plug"/>
    <property type="match status" value="1"/>
</dbReference>
<dbReference type="PANTHER" id="PTHR47234">
    <property type="match status" value="1"/>
</dbReference>
<evidence type="ECO:0000256" key="1">
    <source>
        <dbReference type="ARBA" id="ARBA00004571"/>
    </source>
</evidence>